<dbReference type="Proteomes" id="UP000237752">
    <property type="component" value="Unassembled WGS sequence"/>
</dbReference>
<evidence type="ECO:0000313" key="2">
    <source>
        <dbReference type="Proteomes" id="UP000237752"/>
    </source>
</evidence>
<comment type="caution">
    <text evidence="1">The sequence shown here is derived from an EMBL/GenBank/DDBJ whole genome shotgun (WGS) entry which is preliminary data.</text>
</comment>
<dbReference type="RefSeq" id="WP_106349832.1">
    <property type="nucleotide sequence ID" value="NZ_PVUE01000013.1"/>
</dbReference>
<accession>A0A2T0ZXD1</accession>
<gene>
    <name evidence="1" type="ORF">CLV47_11362</name>
</gene>
<evidence type="ECO:0000313" key="1">
    <source>
        <dbReference type="EMBL" id="PRZ40897.1"/>
    </source>
</evidence>
<dbReference type="OrthoDB" id="5145166at2"/>
<organism evidence="1 2">
    <name type="scientific">Antricoccus suffuscus</name>
    <dbReference type="NCBI Taxonomy" id="1629062"/>
    <lineage>
        <taxon>Bacteria</taxon>
        <taxon>Bacillati</taxon>
        <taxon>Actinomycetota</taxon>
        <taxon>Actinomycetes</taxon>
        <taxon>Geodermatophilales</taxon>
        <taxon>Antricoccaceae</taxon>
        <taxon>Antricoccus</taxon>
    </lineage>
</organism>
<dbReference type="EMBL" id="PVUE01000013">
    <property type="protein sequence ID" value="PRZ40897.1"/>
    <property type="molecule type" value="Genomic_DNA"/>
</dbReference>
<name>A0A2T0ZXD1_9ACTN</name>
<keyword evidence="2" id="KW-1185">Reference proteome</keyword>
<proteinExistence type="predicted"/>
<reference evidence="1 2" key="1">
    <citation type="submission" date="2018-03" db="EMBL/GenBank/DDBJ databases">
        <title>Genomic Encyclopedia of Archaeal and Bacterial Type Strains, Phase II (KMG-II): from individual species to whole genera.</title>
        <authorList>
            <person name="Goeker M."/>
        </authorList>
    </citation>
    <scope>NUCLEOTIDE SEQUENCE [LARGE SCALE GENOMIC DNA]</scope>
    <source>
        <strain evidence="1 2">DSM 100065</strain>
    </source>
</reference>
<sequence>MTHEPHEPAPEPVSVETTLITSASRSIELALTAWSADDTWLVGVLAPTAVEHLGKVALWRRNPALLVKLTSNMELSLFILTTRATLADPRVRTIGLDEVLQRLDRCVDDFGLTKDEAGLITNARNGSVHVGLPSDSTKVGLFPSDLTDTDPRAYPETVRWAEAAWLEGLSGVTYMCRHYNSSKAFCLFGDRLSRGALQALPGHASTRVFALPSDAEWLASLALAMRVVIRP</sequence>
<protein>
    <submittedName>
        <fullName evidence="1">Uncharacterized protein</fullName>
    </submittedName>
</protein>
<dbReference type="AlphaFoldDB" id="A0A2T0ZXD1"/>